<dbReference type="InterPro" id="IPR020855">
    <property type="entry name" value="Ureohydrolase_Mn_BS"/>
</dbReference>
<evidence type="ECO:0000256" key="2">
    <source>
        <dbReference type="ARBA" id="ARBA00022723"/>
    </source>
</evidence>
<evidence type="ECO:0000313" key="9">
    <source>
        <dbReference type="EMBL" id="MFC5971585.1"/>
    </source>
</evidence>
<dbReference type="PROSITE" id="PS51409">
    <property type="entry name" value="ARGINASE_2"/>
    <property type="match status" value="1"/>
</dbReference>
<dbReference type="InterPro" id="IPR005923">
    <property type="entry name" value="HutG"/>
</dbReference>
<evidence type="ECO:0000256" key="7">
    <source>
        <dbReference type="RuleBase" id="RU003684"/>
    </source>
</evidence>
<evidence type="ECO:0000256" key="8">
    <source>
        <dbReference type="SAM" id="MobiDB-lite"/>
    </source>
</evidence>
<comment type="similarity">
    <text evidence="1">Belongs to the arginase family. Agmatinase subfamily.</text>
</comment>
<keyword evidence="4" id="KW-0369">Histidine metabolism</keyword>
<evidence type="ECO:0000313" key="10">
    <source>
        <dbReference type="Proteomes" id="UP001596099"/>
    </source>
</evidence>
<evidence type="ECO:0000256" key="1">
    <source>
        <dbReference type="ARBA" id="ARBA00009227"/>
    </source>
</evidence>
<reference evidence="9 10" key="1">
    <citation type="journal article" date="2019" name="Int. J. Syst. Evol. Microbiol.">
        <title>The Global Catalogue of Microorganisms (GCM) 10K type strain sequencing project: providing services to taxonomists for standard genome sequencing and annotation.</title>
        <authorList>
            <consortium name="The Broad Institute Genomics Platform"/>
            <consortium name="The Broad Institute Genome Sequencing Center for Infectious Disease"/>
            <person name="Wu L."/>
            <person name="Ma J."/>
        </authorList>
    </citation>
    <scope>NUCLEOTIDE SEQUENCE [LARGE SCALE GENOMIC DNA]</scope>
    <source>
        <strain evidence="9 10">CGMCC 1.12543</strain>
    </source>
</reference>
<dbReference type="EMBL" id="JBHSQH010000001">
    <property type="protein sequence ID" value="MFC5971585.1"/>
    <property type="molecule type" value="Genomic_DNA"/>
</dbReference>
<dbReference type="GO" id="GO:0046872">
    <property type="term" value="F:metal ion binding"/>
    <property type="evidence" value="ECO:0007669"/>
    <property type="project" value="UniProtKB-KW"/>
</dbReference>
<evidence type="ECO:0000256" key="3">
    <source>
        <dbReference type="ARBA" id="ARBA00022801"/>
    </source>
</evidence>
<evidence type="ECO:0000256" key="6">
    <source>
        <dbReference type="NCBIfam" id="TIGR01227"/>
    </source>
</evidence>
<evidence type="ECO:0000256" key="4">
    <source>
        <dbReference type="ARBA" id="ARBA00022808"/>
    </source>
</evidence>
<gene>
    <name evidence="9" type="primary">hutG</name>
    <name evidence="9" type="ORF">ACFPYI_09605</name>
</gene>
<keyword evidence="5" id="KW-0464">Manganese</keyword>
<keyword evidence="3 7" id="KW-0378">Hydrolase</keyword>
<dbReference type="PROSITE" id="PS01053">
    <property type="entry name" value="ARGINASE_1"/>
    <property type="match status" value="1"/>
</dbReference>
<dbReference type="Proteomes" id="UP001596099">
    <property type="component" value="Unassembled WGS sequence"/>
</dbReference>
<dbReference type="PANTHER" id="PTHR11358">
    <property type="entry name" value="ARGINASE/AGMATINASE"/>
    <property type="match status" value="1"/>
</dbReference>
<dbReference type="AlphaFoldDB" id="A0ABD5RM50"/>
<dbReference type="PANTHER" id="PTHR11358:SF26">
    <property type="entry name" value="GUANIDINO ACID HYDROLASE, MITOCHONDRIAL"/>
    <property type="match status" value="1"/>
</dbReference>
<accession>A0ABD5RM50</accession>
<dbReference type="Gene3D" id="3.40.800.10">
    <property type="entry name" value="Ureohydrolase domain"/>
    <property type="match status" value="1"/>
</dbReference>
<dbReference type="InterPro" id="IPR006035">
    <property type="entry name" value="Ureohydrolase"/>
</dbReference>
<dbReference type="RefSeq" id="WP_247414476.1">
    <property type="nucleotide sequence ID" value="NZ_JALLGW010000001.1"/>
</dbReference>
<name>A0ABD5RM50_9EURY</name>
<dbReference type="CDD" id="cd09990">
    <property type="entry name" value="Agmatinase-like"/>
    <property type="match status" value="1"/>
</dbReference>
<dbReference type="PRINTS" id="PR00116">
    <property type="entry name" value="ARGINASE"/>
</dbReference>
<dbReference type="SUPFAM" id="SSF52768">
    <property type="entry name" value="Arginase/deacetylase"/>
    <property type="match status" value="1"/>
</dbReference>
<dbReference type="EC" id="3.5.3.8" evidence="6"/>
<dbReference type="GO" id="GO:0050415">
    <property type="term" value="F:formimidoylglutamase activity"/>
    <property type="evidence" value="ECO:0007669"/>
    <property type="project" value="UniProtKB-UniRule"/>
</dbReference>
<comment type="caution">
    <text evidence="9">The sequence shown here is derived from an EMBL/GenBank/DDBJ whole genome shotgun (WGS) entry which is preliminary data.</text>
</comment>
<dbReference type="NCBIfam" id="TIGR01227">
    <property type="entry name" value="hutG"/>
    <property type="match status" value="1"/>
</dbReference>
<keyword evidence="2" id="KW-0479">Metal-binding</keyword>
<protein>
    <recommendedName>
        <fullName evidence="6">Formimidoylglutamase</fullName>
        <ecNumber evidence="6">3.5.3.8</ecNumber>
    </recommendedName>
</protein>
<keyword evidence="10" id="KW-1185">Reference proteome</keyword>
<dbReference type="InterPro" id="IPR023696">
    <property type="entry name" value="Ureohydrolase_dom_sf"/>
</dbReference>
<sequence>MTGLTDPPTWSGTAADPNDEQFGDVVTPRVGDLETALASHDVALLGEPFDEAVIGRPGARHGPASLREELASLKTHHFANGPVDALLDLGDVRLDTSDIDDAETTVADVQRQVGDVAARVHDGDAFPVFLGGDNSLTYANVAPLLDGTNAANARSVGVLNLDAHLDVREVHDGPTSGTPYRQLFDDGLASYACLGARHFETSGAYAEFVRDRDGLVVTSEEVGAGLDDALDRALTAMGGVDALYVSVDLDVLDAAHAPGVSAPTPGGLTTRELFALLRRVGADDRLAGFEVVECAPPLDRESLTSRAGARAIAHLLAGRREGTMTDASGVVR</sequence>
<evidence type="ECO:0000256" key="5">
    <source>
        <dbReference type="ARBA" id="ARBA00023211"/>
    </source>
</evidence>
<organism evidence="9 10">
    <name type="scientific">Halomarina salina</name>
    <dbReference type="NCBI Taxonomy" id="1872699"/>
    <lineage>
        <taxon>Archaea</taxon>
        <taxon>Methanobacteriati</taxon>
        <taxon>Methanobacteriota</taxon>
        <taxon>Stenosarchaea group</taxon>
        <taxon>Halobacteria</taxon>
        <taxon>Halobacteriales</taxon>
        <taxon>Natronomonadaceae</taxon>
        <taxon>Halomarina</taxon>
    </lineage>
</organism>
<dbReference type="PIRSF" id="PIRSF036979">
    <property type="entry name" value="Arginase"/>
    <property type="match status" value="1"/>
</dbReference>
<dbReference type="GO" id="GO:0019556">
    <property type="term" value="P:L-histidine catabolic process to glutamate and formamide"/>
    <property type="evidence" value="ECO:0007669"/>
    <property type="project" value="UniProtKB-UniRule"/>
</dbReference>
<proteinExistence type="inferred from homology"/>
<dbReference type="Pfam" id="PF00491">
    <property type="entry name" value="Arginase"/>
    <property type="match status" value="1"/>
</dbReference>
<feature type="region of interest" description="Disordered" evidence="8">
    <location>
        <begin position="1"/>
        <end position="22"/>
    </location>
</feature>